<keyword evidence="2" id="KW-0812">Transmembrane</keyword>
<dbReference type="AlphaFoldDB" id="A0A495JMI6"/>
<evidence type="ECO:0000313" key="3">
    <source>
        <dbReference type="EMBL" id="RKR89865.1"/>
    </source>
</evidence>
<keyword evidence="4" id="KW-1185">Reference proteome</keyword>
<feature type="transmembrane region" description="Helical" evidence="2">
    <location>
        <begin position="71"/>
        <end position="94"/>
    </location>
</feature>
<dbReference type="OrthoDB" id="3366858at2"/>
<dbReference type="EMBL" id="RBKT01000001">
    <property type="protein sequence ID" value="RKR89865.1"/>
    <property type="molecule type" value="Genomic_DNA"/>
</dbReference>
<dbReference type="Pfam" id="PF14014">
    <property type="entry name" value="DUF4230"/>
    <property type="match status" value="1"/>
</dbReference>
<name>A0A495JMI6_9ACTN</name>
<organism evidence="3 4">
    <name type="scientific">Micromonospora pisi</name>
    <dbReference type="NCBI Taxonomy" id="589240"/>
    <lineage>
        <taxon>Bacteria</taxon>
        <taxon>Bacillati</taxon>
        <taxon>Actinomycetota</taxon>
        <taxon>Actinomycetes</taxon>
        <taxon>Micromonosporales</taxon>
        <taxon>Micromonosporaceae</taxon>
        <taxon>Micromonospora</taxon>
    </lineage>
</organism>
<dbReference type="Proteomes" id="UP000277671">
    <property type="component" value="Unassembled WGS sequence"/>
</dbReference>
<evidence type="ECO:0000256" key="1">
    <source>
        <dbReference type="SAM" id="MobiDB-lite"/>
    </source>
</evidence>
<keyword evidence="2" id="KW-1133">Transmembrane helix</keyword>
<sequence>MSRSGDVNEPTREFPEYAKGQATPGVPAQDRRWAADGGAEAVGEPTAGDGDPEPTRSDPVLTSERTRGRGLFWLAGALAVALVLVLGVRATGLWPTWRNPFAQETTDRSQPPLLKSIQDLSRYVAAEGNFQVVIDLQNDRKYVPDFLLNERTLFVGAGSVESYVDFARISDGAVIESADRKSVEIRLPAPQLGEPNLDLERSYVFAEERGLLNRLGEVFGGDPNRQREVYQKAEESIAAAARDSGLGDRAQENTRKMLEGLLRSLGYEKVTVTYTAP</sequence>
<dbReference type="InterPro" id="IPR025324">
    <property type="entry name" value="DUF4230"/>
</dbReference>
<evidence type="ECO:0000313" key="4">
    <source>
        <dbReference type="Proteomes" id="UP000277671"/>
    </source>
</evidence>
<reference evidence="3 4" key="1">
    <citation type="submission" date="2018-10" db="EMBL/GenBank/DDBJ databases">
        <title>Sequencing the genomes of 1000 actinobacteria strains.</title>
        <authorList>
            <person name="Klenk H.-P."/>
        </authorList>
    </citation>
    <scope>NUCLEOTIDE SEQUENCE [LARGE SCALE GENOMIC DNA]</scope>
    <source>
        <strain evidence="3 4">DSM 45175</strain>
    </source>
</reference>
<evidence type="ECO:0000256" key="2">
    <source>
        <dbReference type="SAM" id="Phobius"/>
    </source>
</evidence>
<accession>A0A495JMI6</accession>
<protein>
    <submittedName>
        <fullName evidence="3">Uncharacterized protein DUF4230</fullName>
    </submittedName>
</protein>
<comment type="caution">
    <text evidence="3">The sequence shown here is derived from an EMBL/GenBank/DDBJ whole genome shotgun (WGS) entry which is preliminary data.</text>
</comment>
<dbReference type="RefSeq" id="WP_121158251.1">
    <property type="nucleotide sequence ID" value="NZ_RBKT01000001.1"/>
</dbReference>
<feature type="region of interest" description="Disordered" evidence="1">
    <location>
        <begin position="1"/>
        <end position="62"/>
    </location>
</feature>
<proteinExistence type="predicted"/>
<gene>
    <name evidence="3" type="ORF">BDK92_4224</name>
</gene>
<keyword evidence="2" id="KW-0472">Membrane</keyword>